<sequence>MSADRPKVGAIAVVLRDDAALMVQRGKEPNAGLWGFPGGHVEWGETALEAAVRELHEETGVTATAAGYLTCLDVVGRDAQDRITHHYLLAAVLCHYVAGSPVAADDAADAEWIPLSEIAAAGRPFSQNVDRVIAAALAHHKTAALA</sequence>
<feature type="domain" description="Nudix hydrolase" evidence="4">
    <location>
        <begin position="3"/>
        <end position="137"/>
    </location>
</feature>
<dbReference type="InterPro" id="IPR020476">
    <property type="entry name" value="Nudix_hydrolase"/>
</dbReference>
<comment type="cofactor">
    <cofactor evidence="1">
        <name>Mg(2+)</name>
        <dbReference type="ChEBI" id="CHEBI:18420"/>
    </cofactor>
</comment>
<gene>
    <name evidence="5" type="primary">nudG_2</name>
    <name evidence="5" type="ORF">THS5294_02606</name>
</gene>
<evidence type="ECO:0000313" key="6">
    <source>
        <dbReference type="Proteomes" id="UP000051298"/>
    </source>
</evidence>
<keyword evidence="2 3" id="KW-0378">Hydrolase</keyword>
<dbReference type="EMBL" id="CYRX01000031">
    <property type="protein sequence ID" value="CUH61302.1"/>
    <property type="molecule type" value="Genomic_DNA"/>
</dbReference>
<evidence type="ECO:0000256" key="3">
    <source>
        <dbReference type="RuleBase" id="RU003476"/>
    </source>
</evidence>
<dbReference type="Gene3D" id="3.90.79.10">
    <property type="entry name" value="Nucleoside Triphosphate Pyrophosphohydrolase"/>
    <property type="match status" value="1"/>
</dbReference>
<proteinExistence type="inferred from homology"/>
<dbReference type="AlphaFoldDB" id="A0A0P1FJH7"/>
<dbReference type="CDD" id="cd04673">
    <property type="entry name" value="NUDIX_ADPRase"/>
    <property type="match status" value="1"/>
</dbReference>
<dbReference type="PROSITE" id="PS51462">
    <property type="entry name" value="NUDIX"/>
    <property type="match status" value="1"/>
</dbReference>
<dbReference type="PROSITE" id="PS00893">
    <property type="entry name" value="NUDIX_BOX"/>
    <property type="match status" value="1"/>
</dbReference>
<dbReference type="PANTHER" id="PTHR43736:SF1">
    <property type="entry name" value="DIHYDRONEOPTERIN TRIPHOSPHATE DIPHOSPHATASE"/>
    <property type="match status" value="1"/>
</dbReference>
<evidence type="ECO:0000256" key="2">
    <source>
        <dbReference type="ARBA" id="ARBA00022801"/>
    </source>
</evidence>
<dbReference type="InterPro" id="IPR015797">
    <property type="entry name" value="NUDIX_hydrolase-like_dom_sf"/>
</dbReference>
<evidence type="ECO:0000259" key="4">
    <source>
        <dbReference type="PROSITE" id="PS51462"/>
    </source>
</evidence>
<dbReference type="InterPro" id="IPR000086">
    <property type="entry name" value="NUDIX_hydrolase_dom"/>
</dbReference>
<dbReference type="PRINTS" id="PR00502">
    <property type="entry name" value="NUDIXFAMILY"/>
</dbReference>
<dbReference type="Pfam" id="PF00293">
    <property type="entry name" value="NUDIX"/>
    <property type="match status" value="1"/>
</dbReference>
<dbReference type="RefSeq" id="WP_058124075.1">
    <property type="nucleotide sequence ID" value="NZ_CYRX01000031.1"/>
</dbReference>
<organism evidence="5 6">
    <name type="scientific">Thalassobacter stenotrophicus</name>
    <dbReference type="NCBI Taxonomy" id="266809"/>
    <lineage>
        <taxon>Bacteria</taxon>
        <taxon>Pseudomonadati</taxon>
        <taxon>Pseudomonadota</taxon>
        <taxon>Alphaproteobacteria</taxon>
        <taxon>Rhodobacterales</taxon>
        <taxon>Roseobacteraceae</taxon>
        <taxon>Thalassobacter</taxon>
    </lineage>
</organism>
<accession>A0A0P1FJH7</accession>
<dbReference type="STRING" id="266809.PM03_12405"/>
<dbReference type="InterPro" id="IPR020084">
    <property type="entry name" value="NUDIX_hydrolase_CS"/>
</dbReference>
<name>A0A0P1FJH7_9RHOB</name>
<evidence type="ECO:0000256" key="1">
    <source>
        <dbReference type="ARBA" id="ARBA00001946"/>
    </source>
</evidence>
<reference evidence="5 6" key="1">
    <citation type="submission" date="2015-09" db="EMBL/GenBank/DDBJ databases">
        <authorList>
            <consortium name="Swine Surveillance"/>
        </authorList>
    </citation>
    <scope>NUCLEOTIDE SEQUENCE [LARGE SCALE GENOMIC DNA]</scope>
    <source>
        <strain evidence="5 6">CECT 5294</strain>
    </source>
</reference>
<protein>
    <submittedName>
        <fullName evidence="5">CTP pyrophosphohydrolase</fullName>
        <ecNumber evidence="5">3.6.1.-</ecNumber>
    </submittedName>
</protein>
<dbReference type="PANTHER" id="PTHR43736">
    <property type="entry name" value="ADP-RIBOSE PYROPHOSPHATASE"/>
    <property type="match status" value="1"/>
</dbReference>
<dbReference type="GO" id="GO:0016787">
    <property type="term" value="F:hydrolase activity"/>
    <property type="evidence" value="ECO:0007669"/>
    <property type="project" value="UniProtKB-KW"/>
</dbReference>
<comment type="similarity">
    <text evidence="3">Belongs to the Nudix hydrolase family.</text>
</comment>
<evidence type="ECO:0000313" key="5">
    <source>
        <dbReference type="EMBL" id="CUH61302.1"/>
    </source>
</evidence>
<dbReference type="SUPFAM" id="SSF55811">
    <property type="entry name" value="Nudix"/>
    <property type="match status" value="1"/>
</dbReference>
<dbReference type="Proteomes" id="UP000051298">
    <property type="component" value="Unassembled WGS sequence"/>
</dbReference>
<dbReference type="EC" id="3.6.1.-" evidence="5"/>
<dbReference type="eggNOG" id="COG1051">
    <property type="taxonomic scope" value="Bacteria"/>
</dbReference>